<evidence type="ECO:0000259" key="2">
    <source>
        <dbReference type="PROSITE" id="PS50894"/>
    </source>
</evidence>
<dbReference type="PROSITE" id="PS50894">
    <property type="entry name" value="HPT"/>
    <property type="match status" value="1"/>
</dbReference>
<name>A0A2S7KLJ1_9FLAO</name>
<feature type="domain" description="HPt" evidence="2">
    <location>
        <begin position="16"/>
        <end position="105"/>
    </location>
</feature>
<keyword evidence="4" id="KW-1185">Reference proteome</keyword>
<dbReference type="GO" id="GO:0000160">
    <property type="term" value="P:phosphorelay signal transduction system"/>
    <property type="evidence" value="ECO:0007669"/>
    <property type="project" value="InterPro"/>
</dbReference>
<dbReference type="GO" id="GO:0004672">
    <property type="term" value="F:protein kinase activity"/>
    <property type="evidence" value="ECO:0007669"/>
    <property type="project" value="UniProtKB-ARBA"/>
</dbReference>
<evidence type="ECO:0000313" key="4">
    <source>
        <dbReference type="Proteomes" id="UP000239800"/>
    </source>
</evidence>
<dbReference type="InterPro" id="IPR036641">
    <property type="entry name" value="HPT_dom_sf"/>
</dbReference>
<dbReference type="OrthoDB" id="1441381at2"/>
<proteinExistence type="predicted"/>
<keyword evidence="1" id="KW-0597">Phosphoprotein</keyword>
<evidence type="ECO:0000313" key="3">
    <source>
        <dbReference type="EMBL" id="PQB03487.1"/>
    </source>
</evidence>
<feature type="modified residue" description="Phosphohistidine" evidence="1">
    <location>
        <position position="55"/>
    </location>
</feature>
<dbReference type="RefSeq" id="WP_146090605.1">
    <property type="nucleotide sequence ID" value="NZ_MQUB01000001.1"/>
</dbReference>
<protein>
    <recommendedName>
        <fullName evidence="2">HPt domain-containing protein</fullName>
    </recommendedName>
</protein>
<reference evidence="3 4" key="1">
    <citation type="submission" date="2016-11" db="EMBL/GenBank/DDBJ databases">
        <title>Trade-off between light-utilization and light-protection in marine flavobacteria.</title>
        <authorList>
            <person name="Kumagai Y."/>
        </authorList>
    </citation>
    <scope>NUCLEOTIDE SEQUENCE [LARGE SCALE GENOMIC DNA]</scope>
    <source>
        <strain evidence="3 4">NBRC 107741</strain>
    </source>
</reference>
<evidence type="ECO:0000256" key="1">
    <source>
        <dbReference type="PROSITE-ProRule" id="PRU00110"/>
    </source>
</evidence>
<accession>A0A2S7KLJ1</accession>
<dbReference type="AlphaFoldDB" id="A0A2S7KLJ1"/>
<dbReference type="Gene3D" id="1.20.120.160">
    <property type="entry name" value="HPT domain"/>
    <property type="match status" value="1"/>
</dbReference>
<comment type="caution">
    <text evidence="3">The sequence shown here is derived from an EMBL/GenBank/DDBJ whole genome shotgun (WGS) entry which is preliminary data.</text>
</comment>
<sequence length="105" mass="12131">MMSPNLSYIDKIAAGDHNFRKKLISIIKQELPQEIELYEDHIQNGTFEQRAGIVHKIKHKVSLLGMDNGYALTAKYEENLRNGSLDGKENFDQILKRIITFIEEL</sequence>
<gene>
    <name evidence="3" type="ORF">BST85_00195</name>
</gene>
<dbReference type="SUPFAM" id="SSF47226">
    <property type="entry name" value="Histidine-containing phosphotransfer domain, HPT domain"/>
    <property type="match status" value="1"/>
</dbReference>
<dbReference type="InterPro" id="IPR008207">
    <property type="entry name" value="Sig_transdc_His_kin_Hpt_dom"/>
</dbReference>
<dbReference type="EMBL" id="MQUB01000001">
    <property type="protein sequence ID" value="PQB03487.1"/>
    <property type="molecule type" value="Genomic_DNA"/>
</dbReference>
<organism evidence="3 4">
    <name type="scientific">Aureitalea marina</name>
    <dbReference type="NCBI Taxonomy" id="930804"/>
    <lineage>
        <taxon>Bacteria</taxon>
        <taxon>Pseudomonadati</taxon>
        <taxon>Bacteroidota</taxon>
        <taxon>Flavobacteriia</taxon>
        <taxon>Flavobacteriales</taxon>
        <taxon>Flavobacteriaceae</taxon>
        <taxon>Aureitalea</taxon>
    </lineage>
</organism>
<dbReference type="Proteomes" id="UP000239800">
    <property type="component" value="Unassembled WGS sequence"/>
</dbReference>